<proteinExistence type="predicted"/>
<dbReference type="InterPro" id="IPR038765">
    <property type="entry name" value="Papain-like_cys_pep_sf"/>
</dbReference>
<organism evidence="3 4">
    <name type="scientific">Mizuhopecten yessoensis</name>
    <name type="common">Japanese scallop</name>
    <name type="synonym">Patinopecten yessoensis</name>
    <dbReference type="NCBI Taxonomy" id="6573"/>
    <lineage>
        <taxon>Eukaryota</taxon>
        <taxon>Metazoa</taxon>
        <taxon>Spiralia</taxon>
        <taxon>Lophotrochozoa</taxon>
        <taxon>Mollusca</taxon>
        <taxon>Bivalvia</taxon>
        <taxon>Autobranchia</taxon>
        <taxon>Pteriomorphia</taxon>
        <taxon>Pectinida</taxon>
        <taxon>Pectinoidea</taxon>
        <taxon>Pectinidae</taxon>
        <taxon>Mizuhopecten</taxon>
    </lineage>
</organism>
<dbReference type="InterPro" id="IPR056564">
    <property type="entry name" value="Ig-like_KY"/>
</dbReference>
<evidence type="ECO:0000259" key="2">
    <source>
        <dbReference type="SMART" id="SM00460"/>
    </source>
</evidence>
<dbReference type="PANTHER" id="PTHR47020:SF1">
    <property type="entry name" value="HILLARIN"/>
    <property type="match status" value="1"/>
</dbReference>
<dbReference type="Pfam" id="PF23265">
    <property type="entry name" value="Ig-like_KY"/>
    <property type="match status" value="5"/>
</dbReference>
<dbReference type="SUPFAM" id="SSF54001">
    <property type="entry name" value="Cysteine proteinases"/>
    <property type="match status" value="2"/>
</dbReference>
<feature type="domain" description="Transglutaminase-like" evidence="2">
    <location>
        <begin position="620"/>
        <end position="687"/>
    </location>
</feature>
<dbReference type="InterPro" id="IPR002931">
    <property type="entry name" value="Transglutaminase-like"/>
</dbReference>
<feature type="domain" description="Transglutaminase-like" evidence="2">
    <location>
        <begin position="115"/>
        <end position="180"/>
    </location>
</feature>
<reference evidence="3 4" key="1">
    <citation type="journal article" date="2017" name="Nat. Ecol. Evol.">
        <title>Scallop genome provides insights into evolution of bilaterian karyotype and development.</title>
        <authorList>
            <person name="Wang S."/>
            <person name="Zhang J."/>
            <person name="Jiao W."/>
            <person name="Li J."/>
            <person name="Xun X."/>
            <person name="Sun Y."/>
            <person name="Guo X."/>
            <person name="Huan P."/>
            <person name="Dong B."/>
            <person name="Zhang L."/>
            <person name="Hu X."/>
            <person name="Sun X."/>
            <person name="Wang J."/>
            <person name="Zhao C."/>
            <person name="Wang Y."/>
            <person name="Wang D."/>
            <person name="Huang X."/>
            <person name="Wang R."/>
            <person name="Lv J."/>
            <person name="Li Y."/>
            <person name="Zhang Z."/>
            <person name="Liu B."/>
            <person name="Lu W."/>
            <person name="Hui Y."/>
            <person name="Liang J."/>
            <person name="Zhou Z."/>
            <person name="Hou R."/>
            <person name="Li X."/>
            <person name="Liu Y."/>
            <person name="Li H."/>
            <person name="Ning X."/>
            <person name="Lin Y."/>
            <person name="Zhao L."/>
            <person name="Xing Q."/>
            <person name="Dou J."/>
            <person name="Li Y."/>
            <person name="Mao J."/>
            <person name="Guo H."/>
            <person name="Dou H."/>
            <person name="Li T."/>
            <person name="Mu C."/>
            <person name="Jiang W."/>
            <person name="Fu Q."/>
            <person name="Fu X."/>
            <person name="Miao Y."/>
            <person name="Liu J."/>
            <person name="Yu Q."/>
            <person name="Li R."/>
            <person name="Liao H."/>
            <person name="Li X."/>
            <person name="Kong Y."/>
            <person name="Jiang Z."/>
            <person name="Chourrout D."/>
            <person name="Li R."/>
            <person name="Bao Z."/>
        </authorList>
    </citation>
    <scope>NUCLEOTIDE SEQUENCE [LARGE SCALE GENOMIC DNA]</scope>
    <source>
        <strain evidence="3 4">PY_sf001</strain>
    </source>
</reference>
<feature type="region of interest" description="Disordered" evidence="1">
    <location>
        <begin position="499"/>
        <end position="524"/>
    </location>
</feature>
<name>A0A210R241_MIZYE</name>
<dbReference type="EMBL" id="NEDP02000770">
    <property type="protein sequence ID" value="OWF55037.1"/>
    <property type="molecule type" value="Genomic_DNA"/>
</dbReference>
<evidence type="ECO:0000256" key="1">
    <source>
        <dbReference type="SAM" id="MobiDB-lite"/>
    </source>
</evidence>
<accession>A0A210R241</accession>
<dbReference type="Pfam" id="PF01841">
    <property type="entry name" value="Transglut_core"/>
    <property type="match status" value="2"/>
</dbReference>
<dbReference type="InterPro" id="IPR053041">
    <property type="entry name" value="Transglut-like_Superfamily_Mod"/>
</dbReference>
<protein>
    <submittedName>
        <fullName evidence="3">Kyphoscoliosis peptidase</fullName>
    </submittedName>
</protein>
<dbReference type="Proteomes" id="UP000242188">
    <property type="component" value="Unassembled WGS sequence"/>
</dbReference>
<gene>
    <name evidence="3" type="ORF">KP79_PYT17019</name>
</gene>
<sequence>MTKKLIIPGTFELKNILQEKGPLPHPKKPRIRKCELIQDVSKFKDVDEHAAKVAGLTHRFFRELIWQLTHSCPAVKTDLDKVRAIFQWLTLRDLNRPIFTEETANNTVEFIMKEFQQGQRTHAQIFQIICLYSGIYCKVVTGVAKGKDYCPGETCSLDKFRHCWNVVFIKDNWFPVDAKWGSRQASNERSDSYSDFYFLTDPDQLQLSHWSEVPSWQLVDRPISSSEFEHLPFVKPHFFKCGLSFISNVKAVIETRRGQVKWDIGLGTPVKFSFKLVSAETRQEQCGDVNLKDFVFHEIQNGRASFILRSPLPGTYYLKLFAKRQEDRSINRSRFLEVLEYKVQIDKACIEDDPLPGCWDHIWGPGERAERFCIYPVQKRGIITSSEKSINLEINKTRPVQLLYRFCRNEWKESELQKCVNVVQDNDTKAYVAITLPMAGEYGLELFAYIPSKPEVAYTHVCQYFISCQRRDEELDDALLEKFLVRNDKRQPMQFADKAMTNGVPETSNPGEAPSTFDLKPLGDDELEGTPPELVSSANHLAVLDKHRESMRKMDAYAKKVCEKHHATFRDLLWDLHSCKPVEDPFTKVRILYLWLATKKVQDITFEDVTEGSPEETLHCLHTGRTTYAMAFHTLCRYSGIPCRVLTGQAKGTDYKPGQVMGGPGSNFHTWNVVNLDGHWFFVDIRFARRPIISNLTTSGDIQHGLDDHFFLTVPSRFIYTHFPDDQQWQLLDPRVTMEQFSNMPVMTPHFFLLGLDILSHNSYQVTSKGDTTITLRYPTNCPPFHFTFSIHPSVKNDEGEGQKLNRYGMLEAHDGIITFRLRLPETGSYTFFVYAKEDSPEKKDSMFAQVCEYKIIQEEVLSPVAKPYPPCAYQSWGPGSAFYLFGMLTEHTNAVIPTQEGQATLVVTTPKIMQYRTRLVQFQDATDFEGYVTHRTSGNETKFSITAPGRGEYGFEIYAKDPDIDSKKMRHVAQYLVVCDEDVKPMQLPRLPSGFLGEQPMLVKHGIIPATHPDPIMHLDGNYIEIEFHTSKGMRFTSSMSEIETKRECSEFIFIQSIAEGIRLCVLLPQEGFFALCIHGNLFEDNSQQIPGLYNYLIHCKQTATPVVRYPKQFGYWKEGCYMWEPMTIAPKTETELIPFRVRIPKAFVVAVVVDQDWTRLDQDDSGVWEGKVELVPNPEAPSRIVLVASYDVEQSRFSSLLEYNV</sequence>
<keyword evidence="4" id="KW-1185">Reference proteome</keyword>
<evidence type="ECO:0000313" key="3">
    <source>
        <dbReference type="EMBL" id="OWF55037.1"/>
    </source>
</evidence>
<comment type="caution">
    <text evidence="3">The sequence shown here is derived from an EMBL/GenBank/DDBJ whole genome shotgun (WGS) entry which is preliminary data.</text>
</comment>
<dbReference type="AlphaFoldDB" id="A0A210R241"/>
<dbReference type="OrthoDB" id="6129702at2759"/>
<evidence type="ECO:0000313" key="4">
    <source>
        <dbReference type="Proteomes" id="UP000242188"/>
    </source>
</evidence>
<dbReference type="Gene3D" id="3.10.620.30">
    <property type="match status" value="1"/>
</dbReference>
<dbReference type="SMART" id="SM00460">
    <property type="entry name" value="TGc"/>
    <property type="match status" value="2"/>
</dbReference>
<dbReference type="PANTHER" id="PTHR47020">
    <property type="entry name" value="HILLARIN"/>
    <property type="match status" value="1"/>
</dbReference>